<dbReference type="AlphaFoldDB" id="A0A232LS46"/>
<evidence type="ECO:0000313" key="3">
    <source>
        <dbReference type="Proteomes" id="UP000243515"/>
    </source>
</evidence>
<evidence type="ECO:0000256" key="1">
    <source>
        <dbReference type="SAM" id="MobiDB-lite"/>
    </source>
</evidence>
<dbReference type="Proteomes" id="UP000243515">
    <property type="component" value="Unassembled WGS sequence"/>
</dbReference>
<feature type="region of interest" description="Disordered" evidence="1">
    <location>
        <begin position="1"/>
        <end position="31"/>
    </location>
</feature>
<protein>
    <submittedName>
        <fullName evidence="2">Uncharacterized protein</fullName>
    </submittedName>
</protein>
<proteinExistence type="predicted"/>
<reference evidence="2 3" key="1">
    <citation type="journal article" date="2015" name="Environ. Microbiol.">
        <title>Metagenome sequence of Elaphomyces granulatus from sporocarp tissue reveals Ascomycota ectomycorrhizal fingerprints of genome expansion and a Proteobacteria-rich microbiome.</title>
        <authorList>
            <person name="Quandt C.A."/>
            <person name="Kohler A."/>
            <person name="Hesse C.N."/>
            <person name="Sharpton T.J."/>
            <person name="Martin F."/>
            <person name="Spatafora J.W."/>
        </authorList>
    </citation>
    <scope>NUCLEOTIDE SEQUENCE [LARGE SCALE GENOMIC DNA]</scope>
    <source>
        <strain evidence="2 3">OSC145934</strain>
    </source>
</reference>
<feature type="compositionally biased region" description="Low complexity" evidence="1">
    <location>
        <begin position="1"/>
        <end position="27"/>
    </location>
</feature>
<comment type="caution">
    <text evidence="2">The sequence shown here is derived from an EMBL/GenBank/DDBJ whole genome shotgun (WGS) entry which is preliminary data.</text>
</comment>
<evidence type="ECO:0000313" key="2">
    <source>
        <dbReference type="EMBL" id="OXV06956.1"/>
    </source>
</evidence>
<sequence>MSQKSSQSSEISRQTSLSKQSEESSSTYVPNLDPRERVDMILANIRGQHRWSIKDFLYHAVTASSSDKNAHSETRRAKLLSQAIYEQPIVIEKLAVASKDIYTVGATDLVSRLQSELRHLINSKTLGDFQSDVDPRDVNIPTLAMRVQGEAPELWGLLANIMTPPTSLRDTSTVYQGSILMIYSILASTFAPRKSNNFPMLIGLYLHAMGVKRRVISLLAGLGINPSYQTIMERRKELADLGQVQLKANSQADRKNLIISWDNFDYSQTVRHQTLRDPSEHISATTGKLCISHSIPSGGLVRSMFHPEIILHHSHIYTAPGNQNDAVQRQCQQHWIAEAIRYTHRKAVESLFAVETCANSSQMKPRVHLIDWPEFPTVNRLQTQKTVDYSLCPMLYNEGTIEGTYKVIENIFLEQLGDNSDTDFETRLQGYSQL</sequence>
<dbReference type="EMBL" id="NPHW01005257">
    <property type="protein sequence ID" value="OXV06956.1"/>
    <property type="molecule type" value="Genomic_DNA"/>
</dbReference>
<dbReference type="OrthoDB" id="3919880at2759"/>
<keyword evidence="3" id="KW-1185">Reference proteome</keyword>
<name>A0A232LS46_9EURO</name>
<accession>A0A232LS46</accession>
<organism evidence="2 3">
    <name type="scientific">Elaphomyces granulatus</name>
    <dbReference type="NCBI Taxonomy" id="519963"/>
    <lineage>
        <taxon>Eukaryota</taxon>
        <taxon>Fungi</taxon>
        <taxon>Dikarya</taxon>
        <taxon>Ascomycota</taxon>
        <taxon>Pezizomycotina</taxon>
        <taxon>Eurotiomycetes</taxon>
        <taxon>Eurotiomycetidae</taxon>
        <taxon>Eurotiales</taxon>
        <taxon>Elaphomycetaceae</taxon>
        <taxon>Elaphomyces</taxon>
    </lineage>
</organism>
<gene>
    <name evidence="2" type="ORF">Egran_05278</name>
</gene>